<dbReference type="EMBL" id="CP002353">
    <property type="protein sequence ID" value="ADV63532.1"/>
    <property type="molecule type" value="Genomic_DNA"/>
</dbReference>
<dbReference type="eggNOG" id="COG0265">
    <property type="taxonomic scope" value="Bacteria"/>
</dbReference>
<proteinExistence type="predicted"/>
<feature type="region of interest" description="Disordered" evidence="1">
    <location>
        <begin position="315"/>
        <end position="352"/>
    </location>
</feature>
<dbReference type="InterPro" id="IPR001940">
    <property type="entry name" value="Peptidase_S1C"/>
</dbReference>
<accession>E8R2A2</accession>
<dbReference type="GO" id="GO:0006508">
    <property type="term" value="P:proteolysis"/>
    <property type="evidence" value="ECO:0007669"/>
    <property type="project" value="InterPro"/>
</dbReference>
<keyword evidence="3" id="KW-1185">Reference proteome</keyword>
<sequence>MSEQTEATRRPQRPIEAARRVGTRWGWLVATAALAAASSAPAAAGDRERIVLRQGQLIIGEVLAEKQDAIFVDVGFDVVKVPLEAIESRGPLEDERDATPQAVREVEGGFYRVGRLERQPVKELVDRYGEAVVSIETPSGKGSGFIINPDGYTVTNAHVVEGETKIAVILYLKTPNGGLTRKRIDDVELVAINPYVDLALLKIPPTEGVKLSAVTLGSLDDLRAGDGVFAVGNPLGLERTVTQGILSTLNRNFEGQVYLQTDTAINPGNSGGPLFNLRGEVIGVTNMKATQGDNVGFAIPINVVLDFLKNRDTFAYGKDNPNSGNRYLDPPRRIRPEPPSFDEGDHAGSGQP</sequence>
<dbReference type="Pfam" id="PF13365">
    <property type="entry name" value="Trypsin_2"/>
    <property type="match status" value="1"/>
</dbReference>
<dbReference type="GO" id="GO:0004252">
    <property type="term" value="F:serine-type endopeptidase activity"/>
    <property type="evidence" value="ECO:0007669"/>
    <property type="project" value="InterPro"/>
</dbReference>
<dbReference type="InParanoid" id="E8R2A2"/>
<dbReference type="Gene3D" id="2.40.10.120">
    <property type="match status" value="1"/>
</dbReference>
<dbReference type="SUPFAM" id="SSF50494">
    <property type="entry name" value="Trypsin-like serine proteases"/>
    <property type="match status" value="1"/>
</dbReference>
<protein>
    <submittedName>
        <fullName evidence="2">Peptidase S1 and S6 chymotrypsin/Hap</fullName>
    </submittedName>
</protein>
<dbReference type="PANTHER" id="PTHR22939:SF129">
    <property type="entry name" value="SERINE PROTEASE HTRA2, MITOCHONDRIAL"/>
    <property type="match status" value="1"/>
</dbReference>
<dbReference type="PANTHER" id="PTHR22939">
    <property type="entry name" value="SERINE PROTEASE FAMILY S1C HTRA-RELATED"/>
    <property type="match status" value="1"/>
</dbReference>
<dbReference type="OrthoDB" id="248175at2"/>
<dbReference type="Proteomes" id="UP000008631">
    <property type="component" value="Chromosome"/>
</dbReference>
<dbReference type="AlphaFoldDB" id="E8R2A2"/>
<dbReference type="PRINTS" id="PR00834">
    <property type="entry name" value="PROTEASES2C"/>
</dbReference>
<evidence type="ECO:0000313" key="2">
    <source>
        <dbReference type="EMBL" id="ADV63532.1"/>
    </source>
</evidence>
<dbReference type="InterPro" id="IPR009003">
    <property type="entry name" value="Peptidase_S1_PA"/>
</dbReference>
<reference evidence="2 3" key="2">
    <citation type="journal article" date="2011" name="Stand. Genomic Sci.">
        <title>Complete genome sequence of Isosphaera pallida type strain (IS1B).</title>
        <authorList>
            <consortium name="US DOE Joint Genome Institute (JGI-PGF)"/>
            <person name="Goker M."/>
            <person name="Cleland D."/>
            <person name="Saunders E."/>
            <person name="Lapidus A."/>
            <person name="Nolan M."/>
            <person name="Lucas S."/>
            <person name="Hammon N."/>
            <person name="Deshpande S."/>
            <person name="Cheng J.F."/>
            <person name="Tapia R."/>
            <person name="Han C."/>
            <person name="Goodwin L."/>
            <person name="Pitluck S."/>
            <person name="Liolios K."/>
            <person name="Pagani I."/>
            <person name="Ivanova N."/>
            <person name="Mavromatis K."/>
            <person name="Pati A."/>
            <person name="Chen A."/>
            <person name="Palaniappan K."/>
            <person name="Land M."/>
            <person name="Hauser L."/>
            <person name="Chang Y.J."/>
            <person name="Jeffries C.D."/>
            <person name="Detter J.C."/>
            <person name="Beck B."/>
            <person name="Woyke T."/>
            <person name="Bristow J."/>
            <person name="Eisen J.A."/>
            <person name="Markowitz V."/>
            <person name="Hugenholtz P."/>
            <person name="Kyrpides N.C."/>
            <person name="Klenk H.P."/>
        </authorList>
    </citation>
    <scope>NUCLEOTIDE SEQUENCE [LARGE SCALE GENOMIC DNA]</scope>
    <source>
        <strain evidence="3">ATCC 43644 / DSM 9630 / IS1B</strain>
    </source>
</reference>
<dbReference type="STRING" id="575540.Isop_2967"/>
<organism evidence="2 3">
    <name type="scientific">Isosphaera pallida (strain ATCC 43644 / DSM 9630 / IS1B)</name>
    <dbReference type="NCBI Taxonomy" id="575540"/>
    <lineage>
        <taxon>Bacteria</taxon>
        <taxon>Pseudomonadati</taxon>
        <taxon>Planctomycetota</taxon>
        <taxon>Planctomycetia</taxon>
        <taxon>Isosphaerales</taxon>
        <taxon>Isosphaeraceae</taxon>
        <taxon>Isosphaera</taxon>
    </lineage>
</organism>
<dbReference type="RefSeq" id="WP_013565820.1">
    <property type="nucleotide sequence ID" value="NC_014962.1"/>
</dbReference>
<name>E8R2A2_ISOPI</name>
<dbReference type="KEGG" id="ipa:Isop_2967"/>
<dbReference type="HOGENOM" id="CLU_047540_0_0_0"/>
<evidence type="ECO:0000313" key="3">
    <source>
        <dbReference type="Proteomes" id="UP000008631"/>
    </source>
</evidence>
<gene>
    <name evidence="2" type="ordered locus">Isop_2967</name>
</gene>
<reference key="1">
    <citation type="submission" date="2010-11" db="EMBL/GenBank/DDBJ databases">
        <title>The complete sequence of chromosome of Isophaera pallida ATCC 43644.</title>
        <authorList>
            <consortium name="US DOE Joint Genome Institute (JGI-PGF)"/>
            <person name="Lucas S."/>
            <person name="Copeland A."/>
            <person name="Lapidus A."/>
            <person name="Bruce D."/>
            <person name="Goodwin L."/>
            <person name="Pitluck S."/>
            <person name="Kyrpides N."/>
            <person name="Mavromatis K."/>
            <person name="Pagani I."/>
            <person name="Ivanova N."/>
            <person name="Saunders E."/>
            <person name="Brettin T."/>
            <person name="Detter J.C."/>
            <person name="Han C."/>
            <person name="Tapia R."/>
            <person name="Land M."/>
            <person name="Hauser L."/>
            <person name="Markowitz V."/>
            <person name="Cheng J.-F."/>
            <person name="Hugenholtz P."/>
            <person name="Woyke T."/>
            <person name="Wu D."/>
            <person name="Eisen J.A."/>
        </authorList>
    </citation>
    <scope>NUCLEOTIDE SEQUENCE</scope>
    <source>
        <strain>ATCC 43644</strain>
    </source>
</reference>
<evidence type="ECO:0000256" key="1">
    <source>
        <dbReference type="SAM" id="MobiDB-lite"/>
    </source>
</evidence>